<dbReference type="WBParaSite" id="PS1159_v2.g23418.t1">
    <property type="protein sequence ID" value="PS1159_v2.g23418.t1"/>
    <property type="gene ID" value="PS1159_v2.g23418"/>
</dbReference>
<organism evidence="1 2">
    <name type="scientific">Panagrolaimus sp. PS1159</name>
    <dbReference type="NCBI Taxonomy" id="55785"/>
    <lineage>
        <taxon>Eukaryota</taxon>
        <taxon>Metazoa</taxon>
        <taxon>Ecdysozoa</taxon>
        <taxon>Nematoda</taxon>
        <taxon>Chromadorea</taxon>
        <taxon>Rhabditida</taxon>
        <taxon>Tylenchina</taxon>
        <taxon>Panagrolaimomorpha</taxon>
        <taxon>Panagrolaimoidea</taxon>
        <taxon>Panagrolaimidae</taxon>
        <taxon>Panagrolaimus</taxon>
    </lineage>
</organism>
<dbReference type="Proteomes" id="UP000887580">
    <property type="component" value="Unplaced"/>
</dbReference>
<sequence>MEGNSSVKRVSLATIHYPKAATGNQESEFLTPKKWVRLLFEPDTGIVSIKDCVSTNDITGDGDHKLVIVDFAETQCRLKLLKGLNFITDAHLPDEPAGVVTFYSEDSQMPCVAVAIGNSLLIYRNMKPYYRCNVDPVDLNPTEISLWTAAMQKQIGVGTLVEGLSNLRKTDSITKMSWKSQYFLSLPNLHLQEETLSQLISNSAAKLNLTNVFITCLTTMKRNLNNDKCPDIIVIGTELGAIYCIDSSAFNVVFHTVIEGTPDKIVCIGEYDSEWRFFIALREGDCIILRKKPSDTKINKTNLNLRNYVTAICQTQTQVVIASRDNKLIFCSHKGKKQSEKMLSETIIDLEAFHYRPRLYSGAMVVFRNRIDLYIDGQIVDSMKIDSPIKWVKFGKMGREEAVLIVGHQDTAIGLHVFRRTAVLENSKQQAGPPDAQSKRMNVPKKTKIYVEQCIRERENTAKIFTTYQRDLFMLRLQISRSFAEMTNINSGMLPTKDSEKLDVNLELNGFGPNFRINISITPSAEMPSHKRWIAFGYDKNEYKMDHELIPLCQIITNATMSYTNSVECLHPENATQGEIKIYILAENRKAPLWMTKFEMPVSEQSFV</sequence>
<evidence type="ECO:0000313" key="2">
    <source>
        <dbReference type="WBParaSite" id="PS1159_v2.g23418.t1"/>
    </source>
</evidence>
<accession>A0AC35G2N0</accession>
<name>A0AC35G2N0_9BILA</name>
<evidence type="ECO:0000313" key="1">
    <source>
        <dbReference type="Proteomes" id="UP000887580"/>
    </source>
</evidence>
<proteinExistence type="predicted"/>
<reference evidence="2" key="1">
    <citation type="submission" date="2022-11" db="UniProtKB">
        <authorList>
            <consortium name="WormBaseParasite"/>
        </authorList>
    </citation>
    <scope>IDENTIFICATION</scope>
</reference>
<protein>
    <submittedName>
        <fullName evidence="2">Bardet-Biedl syndrome 1 N-terminal domain-containing protein</fullName>
    </submittedName>
</protein>